<evidence type="ECO:0000313" key="3">
    <source>
        <dbReference type="Proteomes" id="UP000514713"/>
    </source>
</evidence>
<protein>
    <submittedName>
        <fullName evidence="2">Nucleotidyltransferase family protein</fullName>
    </submittedName>
</protein>
<dbReference type="EMBL" id="CP054698">
    <property type="protein sequence ID" value="QMS88392.1"/>
    <property type="molecule type" value="Genomic_DNA"/>
</dbReference>
<dbReference type="RefSeq" id="WP_181931557.1">
    <property type="nucleotide sequence ID" value="NZ_CP054698.1"/>
</dbReference>
<gene>
    <name evidence="2" type="ORF">HUN01_12595</name>
</gene>
<evidence type="ECO:0000259" key="1">
    <source>
        <dbReference type="Pfam" id="PF12804"/>
    </source>
</evidence>
<feature type="domain" description="MobA-like NTP transferase" evidence="1">
    <location>
        <begin position="26"/>
        <end position="183"/>
    </location>
</feature>
<evidence type="ECO:0000313" key="2">
    <source>
        <dbReference type="EMBL" id="QMS88392.1"/>
    </source>
</evidence>
<dbReference type="GO" id="GO:0016779">
    <property type="term" value="F:nucleotidyltransferase activity"/>
    <property type="evidence" value="ECO:0007669"/>
    <property type="project" value="UniProtKB-ARBA"/>
</dbReference>
<keyword evidence="3" id="KW-1185">Reference proteome</keyword>
<dbReference type="Proteomes" id="UP000514713">
    <property type="component" value="Chromosome"/>
</dbReference>
<organism evidence="2 3">
    <name type="scientific">Nostoc edaphicum CCNP1411</name>
    <dbReference type="NCBI Taxonomy" id="1472755"/>
    <lineage>
        <taxon>Bacteria</taxon>
        <taxon>Bacillati</taxon>
        <taxon>Cyanobacteriota</taxon>
        <taxon>Cyanophyceae</taxon>
        <taxon>Nostocales</taxon>
        <taxon>Nostocaceae</taxon>
        <taxon>Nostoc</taxon>
    </lineage>
</organism>
<dbReference type="InterPro" id="IPR025877">
    <property type="entry name" value="MobA-like_NTP_Trfase"/>
</dbReference>
<dbReference type="SUPFAM" id="SSF53448">
    <property type="entry name" value="Nucleotide-diphospho-sugar transferases"/>
    <property type="match status" value="1"/>
</dbReference>
<name>A0A7D7LE92_9NOSO</name>
<dbReference type="CDD" id="cd04182">
    <property type="entry name" value="GT_2_like_f"/>
    <property type="match status" value="1"/>
</dbReference>
<sequence length="222" mass="25032">MECHFRKLDLDPRLLQEVGNLSSNFAIVLAAGKSTRMGTCKTSLPWGEGKTLLTYQLEQWLSVDFTPVVVLGSHNSNKQKDCPDGSFAVINPHANVGKTTSLLTGLQHIPPNFEILAISAVDQPRELEIYQRLILAHQDNSAMITAPSYEGNMGHPLLFSNGMRSHLQNISEESLGLRQIIKEFYPVIHQVKFDNPAVLLDINTPEIYQEQLHNLRWYRTNI</sequence>
<dbReference type="PANTHER" id="PTHR43777:SF1">
    <property type="entry name" value="MOLYBDENUM COFACTOR CYTIDYLYLTRANSFERASE"/>
    <property type="match status" value="1"/>
</dbReference>
<dbReference type="KEGG" id="ned:HUN01_12595"/>
<reference evidence="3" key="1">
    <citation type="submission" date="2020-06" db="EMBL/GenBank/DDBJ databases">
        <title>Nostoc edaphicum CCNP1411 genome.</title>
        <authorList>
            <person name="Fidor A."/>
            <person name="Grabski M."/>
            <person name="Gawor J."/>
            <person name="Gromadka R."/>
            <person name="Wegrzyn G."/>
            <person name="Mazur-Marzec H."/>
        </authorList>
    </citation>
    <scope>NUCLEOTIDE SEQUENCE [LARGE SCALE GENOMIC DNA]</scope>
    <source>
        <strain evidence="3">CCNP1411</strain>
    </source>
</reference>
<keyword evidence="2" id="KW-0808">Transferase</keyword>
<dbReference type="Gene3D" id="3.90.550.10">
    <property type="entry name" value="Spore Coat Polysaccharide Biosynthesis Protein SpsA, Chain A"/>
    <property type="match status" value="1"/>
</dbReference>
<accession>A0A7D7LE92</accession>
<dbReference type="PANTHER" id="PTHR43777">
    <property type="entry name" value="MOLYBDENUM COFACTOR CYTIDYLYLTRANSFERASE"/>
    <property type="match status" value="1"/>
</dbReference>
<dbReference type="InterPro" id="IPR029044">
    <property type="entry name" value="Nucleotide-diphossugar_trans"/>
</dbReference>
<proteinExistence type="predicted"/>
<dbReference type="AlphaFoldDB" id="A0A7D7LE92"/>
<dbReference type="Pfam" id="PF12804">
    <property type="entry name" value="NTP_transf_3"/>
    <property type="match status" value="1"/>
</dbReference>